<name>A0A517M0B1_9BACT</name>
<dbReference type="Proteomes" id="UP000319557">
    <property type="component" value="Chromosome"/>
</dbReference>
<keyword evidence="4" id="KW-1185">Reference proteome</keyword>
<evidence type="ECO:0000256" key="2">
    <source>
        <dbReference type="SAM" id="SignalP"/>
    </source>
</evidence>
<evidence type="ECO:0000313" key="4">
    <source>
        <dbReference type="Proteomes" id="UP000319557"/>
    </source>
</evidence>
<dbReference type="EMBL" id="CP036261">
    <property type="protein sequence ID" value="QDS88314.1"/>
    <property type="molecule type" value="Genomic_DNA"/>
</dbReference>
<feature type="compositionally biased region" description="Low complexity" evidence="1">
    <location>
        <begin position="22"/>
        <end position="36"/>
    </location>
</feature>
<feature type="region of interest" description="Disordered" evidence="1">
    <location>
        <begin position="22"/>
        <end position="54"/>
    </location>
</feature>
<dbReference type="AlphaFoldDB" id="A0A517M0B1"/>
<feature type="region of interest" description="Disordered" evidence="1">
    <location>
        <begin position="242"/>
        <end position="264"/>
    </location>
</feature>
<feature type="signal peptide" evidence="2">
    <location>
        <begin position="1"/>
        <end position="19"/>
    </location>
</feature>
<evidence type="ECO:0000256" key="1">
    <source>
        <dbReference type="SAM" id="MobiDB-lite"/>
    </source>
</evidence>
<keyword evidence="2" id="KW-0732">Signal</keyword>
<sequence precursor="true">MHLHSVGLGILLLSTLALAGCSSEPAPTASEPEAAEVAMTPDAPSESDPGMVMDPAAVMPDEAPLPDMSGEQSPAMTEEMAMESEGVSESPEMIPGSPEMAMEMAASGHPAGSEEAMMASMEPGMMDGMAPASGEMIIGAEGEIQGIANGAASESEPEPEPLPSDYMSQAKLAFAAGMETRAYDLLLAHLVAEPELAAASQSYQKVGWSEATKRPTWGLRVGVGLNIAAVKHTGNLHPVRENMKAPKEAGRNPNGGPAEGLSESVPMGEGMAGGRATASAAGPAGEIEQHVGLVGEIALDLFAENFSSGDFGSIFSSVTAIAPDKEEPKGRSAEQRGMEEGMESAMAAEMMAEGGLENMAAEMSAEGPAGDAAAAPGGMAGMLGMAAGPPRVSPGLVYLGAARPKELLEKAKQAGLDAYLQIDVSVNKNEVNGWVNNDSSVRWILVSTGRPIGRASKKINNKSIHQAMESRELDPRELVLDDLQGVFKGGSEDLRLKPLPALTPEMVTARVGSLIMSPPENPLVALAEVRLYASQGLMTEDQVYLAFDLIMGDDGLILASGPMEERVLLIEPFAPKLTSY</sequence>
<dbReference type="RefSeq" id="WP_145345466.1">
    <property type="nucleotide sequence ID" value="NZ_CP036261.1"/>
</dbReference>
<evidence type="ECO:0000313" key="3">
    <source>
        <dbReference type="EMBL" id="QDS88314.1"/>
    </source>
</evidence>
<dbReference type="KEGG" id="ruv:EC9_25040"/>
<reference evidence="3 4" key="1">
    <citation type="submission" date="2019-02" db="EMBL/GenBank/DDBJ databases">
        <title>Deep-cultivation of Planctomycetes and their phenomic and genomic characterization uncovers novel biology.</title>
        <authorList>
            <person name="Wiegand S."/>
            <person name="Jogler M."/>
            <person name="Boedeker C."/>
            <person name="Pinto D."/>
            <person name="Vollmers J."/>
            <person name="Rivas-Marin E."/>
            <person name="Kohn T."/>
            <person name="Peeters S.H."/>
            <person name="Heuer A."/>
            <person name="Rast P."/>
            <person name="Oberbeckmann S."/>
            <person name="Bunk B."/>
            <person name="Jeske O."/>
            <person name="Meyerdierks A."/>
            <person name="Storesund J.E."/>
            <person name="Kallscheuer N."/>
            <person name="Luecker S."/>
            <person name="Lage O.M."/>
            <person name="Pohl T."/>
            <person name="Merkel B.J."/>
            <person name="Hornburger P."/>
            <person name="Mueller R.-W."/>
            <person name="Bruemmer F."/>
            <person name="Labrenz M."/>
            <person name="Spormann A.M."/>
            <person name="Op den Camp H."/>
            <person name="Overmann J."/>
            <person name="Amann R."/>
            <person name="Jetten M.S.M."/>
            <person name="Mascher T."/>
            <person name="Medema M.H."/>
            <person name="Devos D.P."/>
            <person name="Kaster A.-K."/>
            <person name="Ovreas L."/>
            <person name="Rohde M."/>
            <person name="Galperin M.Y."/>
            <person name="Jogler C."/>
        </authorList>
    </citation>
    <scope>NUCLEOTIDE SEQUENCE [LARGE SCALE GENOMIC DNA]</scope>
    <source>
        <strain evidence="3 4">EC9</strain>
    </source>
</reference>
<gene>
    <name evidence="3" type="ORF">EC9_25040</name>
</gene>
<dbReference type="OrthoDB" id="292798at2"/>
<protein>
    <submittedName>
        <fullName evidence="3">Uncharacterized protein</fullName>
    </submittedName>
</protein>
<accession>A0A517M0B1</accession>
<proteinExistence type="predicted"/>
<organism evidence="3 4">
    <name type="scientific">Rosistilla ulvae</name>
    <dbReference type="NCBI Taxonomy" id="1930277"/>
    <lineage>
        <taxon>Bacteria</taxon>
        <taxon>Pseudomonadati</taxon>
        <taxon>Planctomycetota</taxon>
        <taxon>Planctomycetia</taxon>
        <taxon>Pirellulales</taxon>
        <taxon>Pirellulaceae</taxon>
        <taxon>Rosistilla</taxon>
    </lineage>
</organism>
<feature type="chain" id="PRO_5021971013" evidence="2">
    <location>
        <begin position="20"/>
        <end position="580"/>
    </location>
</feature>